<dbReference type="Proteomes" id="UP001159363">
    <property type="component" value="Chromosome X"/>
</dbReference>
<accession>A0ABQ9HUP7</accession>
<sequence length="466" mass="51139">MILDPLYRFGIPYTYKTKMAVVAMSAGPPWFAFPGSESGGKQVRSSCHGVRAVKLCINCVNAGGPGETKHLLTLRTPAARATKTTLDTTISERRSPIRARYPAYPEAAQPIGNISQQAVANQRTGTATSEEPPHNFVSVDVYLLCATDTPELVKFKSVRESRPTLLNNIDSPACSTRRPWDWPTSSNPPARILSCCTTPISITVSIDKHHVCVLCMCKHVCHCCTTTRLDSLTKADHASHIGRVCLRGRGGVVVRFSAGSLPDFSVSKSCRTTPLVGGFSRGSPVSPTLAFRRCYIPHFTLIGSQDLDVKSRPNLSTHSLDVQESSCFNNDYEKSGTREQGSKRHASAGHHIVTSPYHHNGPSTNIRLIDARYFGSRIGISSLVLWLVAFFLDPGYWECTNGSCPTWGEYEVQPGRWFGPQCREAASEASCGTRHTPMLPESPIEISRFTDDWKMCESPVQHVVAI</sequence>
<proteinExistence type="predicted"/>
<dbReference type="EMBL" id="JARBHB010000004">
    <property type="protein sequence ID" value="KAJ8887796.1"/>
    <property type="molecule type" value="Genomic_DNA"/>
</dbReference>
<gene>
    <name evidence="1" type="ORF">PR048_014014</name>
</gene>
<name>A0ABQ9HUP7_9NEOP</name>
<evidence type="ECO:0000313" key="1">
    <source>
        <dbReference type="EMBL" id="KAJ8887796.1"/>
    </source>
</evidence>
<protein>
    <submittedName>
        <fullName evidence="1">Uncharacterized protein</fullName>
    </submittedName>
</protein>
<keyword evidence="2" id="KW-1185">Reference proteome</keyword>
<comment type="caution">
    <text evidence="1">The sequence shown here is derived from an EMBL/GenBank/DDBJ whole genome shotgun (WGS) entry which is preliminary data.</text>
</comment>
<organism evidence="1 2">
    <name type="scientific">Dryococelus australis</name>
    <dbReference type="NCBI Taxonomy" id="614101"/>
    <lineage>
        <taxon>Eukaryota</taxon>
        <taxon>Metazoa</taxon>
        <taxon>Ecdysozoa</taxon>
        <taxon>Arthropoda</taxon>
        <taxon>Hexapoda</taxon>
        <taxon>Insecta</taxon>
        <taxon>Pterygota</taxon>
        <taxon>Neoptera</taxon>
        <taxon>Polyneoptera</taxon>
        <taxon>Phasmatodea</taxon>
        <taxon>Verophasmatodea</taxon>
        <taxon>Anareolatae</taxon>
        <taxon>Phasmatidae</taxon>
        <taxon>Eurycanthinae</taxon>
        <taxon>Dryococelus</taxon>
    </lineage>
</organism>
<reference evidence="1 2" key="1">
    <citation type="submission" date="2023-02" db="EMBL/GenBank/DDBJ databases">
        <title>LHISI_Scaffold_Assembly.</title>
        <authorList>
            <person name="Stuart O.P."/>
            <person name="Cleave R."/>
            <person name="Magrath M.J.L."/>
            <person name="Mikheyev A.S."/>
        </authorList>
    </citation>
    <scope>NUCLEOTIDE SEQUENCE [LARGE SCALE GENOMIC DNA]</scope>
    <source>
        <strain evidence="1">Daus_M_001</strain>
        <tissue evidence="1">Leg muscle</tissue>
    </source>
</reference>
<evidence type="ECO:0000313" key="2">
    <source>
        <dbReference type="Proteomes" id="UP001159363"/>
    </source>
</evidence>